<dbReference type="Proteomes" id="UP000004358">
    <property type="component" value="Unassembled WGS sequence"/>
</dbReference>
<accession>A3ZVU9</accession>
<dbReference type="HOGENOM" id="CLU_3247972_0_0_0"/>
<gene>
    <name evidence="1" type="ORF">DSM3645_03178</name>
</gene>
<evidence type="ECO:0000313" key="2">
    <source>
        <dbReference type="Proteomes" id="UP000004358"/>
    </source>
</evidence>
<proteinExistence type="predicted"/>
<dbReference type="EMBL" id="AANZ01000014">
    <property type="protein sequence ID" value="EAQ79445.1"/>
    <property type="molecule type" value="Genomic_DNA"/>
</dbReference>
<sequence length="42" mass="4430">MMASCTNAIPAEFVTRWRAAPLIQASRIAVHVDSSQSAGIDG</sequence>
<comment type="caution">
    <text evidence="1">The sequence shown here is derived from an EMBL/GenBank/DDBJ whole genome shotgun (WGS) entry which is preliminary data.</text>
</comment>
<organism evidence="1 2">
    <name type="scientific">Blastopirellula marina DSM 3645</name>
    <dbReference type="NCBI Taxonomy" id="314230"/>
    <lineage>
        <taxon>Bacteria</taxon>
        <taxon>Pseudomonadati</taxon>
        <taxon>Planctomycetota</taxon>
        <taxon>Planctomycetia</taxon>
        <taxon>Pirellulales</taxon>
        <taxon>Pirellulaceae</taxon>
        <taxon>Blastopirellula</taxon>
    </lineage>
</organism>
<evidence type="ECO:0000313" key="1">
    <source>
        <dbReference type="EMBL" id="EAQ79445.1"/>
    </source>
</evidence>
<protein>
    <submittedName>
        <fullName evidence="1">Uncharacterized protein</fullName>
    </submittedName>
</protein>
<name>A3ZVU9_9BACT</name>
<dbReference type="AlphaFoldDB" id="A3ZVU9"/>
<reference evidence="1 2" key="1">
    <citation type="submission" date="2006-02" db="EMBL/GenBank/DDBJ databases">
        <authorList>
            <person name="Amann R."/>
            <person name="Ferriera S."/>
            <person name="Johnson J."/>
            <person name="Kravitz S."/>
            <person name="Halpern A."/>
            <person name="Remington K."/>
            <person name="Beeson K."/>
            <person name="Tran B."/>
            <person name="Rogers Y.-H."/>
            <person name="Friedman R."/>
            <person name="Venter J.C."/>
        </authorList>
    </citation>
    <scope>NUCLEOTIDE SEQUENCE [LARGE SCALE GENOMIC DNA]</scope>
    <source>
        <strain evidence="1 2">DSM 3645</strain>
    </source>
</reference>